<accession>A0A8H6L578</accession>
<evidence type="ECO:0000313" key="2">
    <source>
        <dbReference type="Proteomes" id="UP000578531"/>
    </source>
</evidence>
<protein>
    <submittedName>
        <fullName evidence="1">Uncharacterized protein</fullName>
    </submittedName>
</protein>
<organism evidence="1 2">
    <name type="scientific">Letharia columbiana</name>
    <dbReference type="NCBI Taxonomy" id="112416"/>
    <lineage>
        <taxon>Eukaryota</taxon>
        <taxon>Fungi</taxon>
        <taxon>Dikarya</taxon>
        <taxon>Ascomycota</taxon>
        <taxon>Pezizomycotina</taxon>
        <taxon>Lecanoromycetes</taxon>
        <taxon>OSLEUM clade</taxon>
        <taxon>Lecanoromycetidae</taxon>
        <taxon>Lecanorales</taxon>
        <taxon>Lecanorineae</taxon>
        <taxon>Parmeliaceae</taxon>
        <taxon>Letharia</taxon>
    </lineage>
</organism>
<comment type="caution">
    <text evidence="1">The sequence shown here is derived from an EMBL/GenBank/DDBJ whole genome shotgun (WGS) entry which is preliminary data.</text>
</comment>
<dbReference type="RefSeq" id="XP_037165335.1">
    <property type="nucleotide sequence ID" value="XM_037307526.1"/>
</dbReference>
<keyword evidence="2" id="KW-1185">Reference proteome</keyword>
<dbReference type="EMBL" id="JACCJC010000021">
    <property type="protein sequence ID" value="KAF6235983.1"/>
    <property type="molecule type" value="Genomic_DNA"/>
</dbReference>
<reference evidence="1 2" key="1">
    <citation type="journal article" date="2020" name="Genomics">
        <title>Complete, high-quality genomes from long-read metagenomic sequencing of two wolf lichen thalli reveals enigmatic genome architecture.</title>
        <authorList>
            <person name="McKenzie S.K."/>
            <person name="Walston R.F."/>
            <person name="Allen J.L."/>
        </authorList>
    </citation>
    <scope>NUCLEOTIDE SEQUENCE [LARGE SCALE GENOMIC DNA]</scope>
    <source>
        <strain evidence="1">WasteWater2</strain>
    </source>
</reference>
<dbReference type="GeneID" id="59287273"/>
<gene>
    <name evidence="1" type="ORF">HO173_005611</name>
</gene>
<dbReference type="AlphaFoldDB" id="A0A8H6L578"/>
<dbReference type="Proteomes" id="UP000578531">
    <property type="component" value="Unassembled WGS sequence"/>
</dbReference>
<proteinExistence type="predicted"/>
<evidence type="ECO:0000313" key="1">
    <source>
        <dbReference type="EMBL" id="KAF6235983.1"/>
    </source>
</evidence>
<sequence>MGDTQTILVAETGGGTKAYGALEEEKAPFALVFAVSTSYILFSGQSHSPLQQVDLSALNSYSLLFDARSNRSFQQKRHLSNSLPSFLEDPLSQEPLPSYCSAQASTTISASKSH</sequence>
<name>A0A8H6L578_9LECA</name>